<gene>
    <name evidence="1" type="ORF">CUJ83_14690</name>
</gene>
<keyword evidence="2" id="KW-1185">Reference proteome</keyword>
<evidence type="ECO:0000313" key="2">
    <source>
        <dbReference type="Proteomes" id="UP001320159"/>
    </source>
</evidence>
<comment type="caution">
    <text evidence="1">The sequence shown here is derived from an EMBL/GenBank/DDBJ whole genome shotgun (WGS) entry which is preliminary data.</text>
</comment>
<dbReference type="GO" id="GO:0003677">
    <property type="term" value="F:DNA binding"/>
    <property type="evidence" value="ECO:0007669"/>
    <property type="project" value="UniProtKB-KW"/>
</dbReference>
<dbReference type="Proteomes" id="UP001320159">
    <property type="component" value="Unassembled WGS sequence"/>
</dbReference>
<name>A0AAP2W7B7_9EURY</name>
<organism evidence="1 2">
    <name type="scientific">Methanooceanicella nereidis</name>
    <dbReference type="NCBI Taxonomy" id="2052831"/>
    <lineage>
        <taxon>Archaea</taxon>
        <taxon>Methanobacteriati</taxon>
        <taxon>Methanobacteriota</taxon>
        <taxon>Stenosarchaea group</taxon>
        <taxon>Methanomicrobia</taxon>
        <taxon>Methanocellales</taxon>
        <taxon>Methanocellaceae</taxon>
        <taxon>Methanooceanicella</taxon>
    </lineage>
</organism>
<accession>A0AAP2W7B7</accession>
<dbReference type="InterPro" id="IPR009351">
    <property type="entry name" value="AlkZ-like"/>
</dbReference>
<dbReference type="PANTHER" id="PTHR38479:SF2">
    <property type="entry name" value="WINGED HELIX DNA-BINDING DOMAIN-CONTAINING PROTEIN"/>
    <property type="match status" value="1"/>
</dbReference>
<dbReference type="RefSeq" id="WP_230743236.1">
    <property type="nucleotide sequence ID" value="NZ_PGCK01000015.1"/>
</dbReference>
<dbReference type="EMBL" id="PGCK01000015">
    <property type="protein sequence ID" value="MCD1296247.1"/>
    <property type="molecule type" value="Genomic_DNA"/>
</dbReference>
<dbReference type="PANTHER" id="PTHR38479">
    <property type="entry name" value="LMO0824 PROTEIN"/>
    <property type="match status" value="1"/>
</dbReference>
<dbReference type="Pfam" id="PF06224">
    <property type="entry name" value="AlkZ-like"/>
    <property type="match status" value="1"/>
</dbReference>
<keyword evidence="1" id="KW-0238">DNA-binding</keyword>
<reference evidence="1 2" key="1">
    <citation type="submission" date="2017-11" db="EMBL/GenBank/DDBJ databases">
        <title>Isolation and Characterization of Family Methanocellaceae Species from Potential Methane Hydrate Area Offshore Southwestern Taiwan.</title>
        <authorList>
            <person name="Zhang W.-L."/>
            <person name="Chen W.-C."/>
            <person name="Lai M.-C."/>
            <person name="Chen S.-C."/>
        </authorList>
    </citation>
    <scope>NUCLEOTIDE SEQUENCE [LARGE SCALE GENOMIC DNA]</scope>
    <source>
        <strain evidence="1 2">CWC-04</strain>
    </source>
</reference>
<protein>
    <submittedName>
        <fullName evidence="1">Winged helix DNA-binding domain-containing protein</fullName>
    </submittedName>
</protein>
<proteinExistence type="predicted"/>
<evidence type="ECO:0000313" key="1">
    <source>
        <dbReference type="EMBL" id="MCD1296247.1"/>
    </source>
</evidence>
<dbReference type="AlphaFoldDB" id="A0AAP2W7B7"/>
<sequence>MILKKENVNDYILAKSRLSPGSRSDDPVEALRSLVLVDSNSLLNTYFSLYLRVKEFDVNMFEKALYKSNRIARVKGLKSTVQVIPKDLLPAVYSLTEHDREDAIGKSLEKWGVKKEEYVEVKKEILSTLGNKEKTLPQIKNGIPAEVSRDIDLRKGRAKERSTNVAVVATAMWDRWMLLRGGIGREPGMDPGRYSVFADRFKDLKLRMDRKDALNMLVRRYVSGYGPVSAEDAAWWCGITANEAASALEGMDGLKTVRVEGSAGDHYIDASEEALISAHRSHGVSVILVPMDDPYVKAYYNRERFVPEGYRDKVLTKFGESINAILINGTVWGTWQLRKEKWGHECVIDLFDGYPEVAGLYESITRVAQDAGMFFTGDIVEVSVST</sequence>